<evidence type="ECO:0000313" key="1">
    <source>
        <dbReference type="EMBL" id="KAF7354497.1"/>
    </source>
</evidence>
<protein>
    <submittedName>
        <fullName evidence="1">BTB domain-containing protein</fullName>
    </submittedName>
</protein>
<dbReference type="EMBL" id="JACAZI010000008">
    <property type="protein sequence ID" value="KAF7354497.1"/>
    <property type="molecule type" value="Genomic_DNA"/>
</dbReference>
<gene>
    <name evidence="1" type="ORF">MVEN_01139000</name>
</gene>
<dbReference type="Proteomes" id="UP000620124">
    <property type="component" value="Unassembled WGS sequence"/>
</dbReference>
<keyword evidence="2" id="KW-1185">Reference proteome</keyword>
<dbReference type="AlphaFoldDB" id="A0A8H6Y8C7"/>
<proteinExistence type="predicted"/>
<reference evidence="1" key="1">
    <citation type="submission" date="2020-05" db="EMBL/GenBank/DDBJ databases">
        <title>Mycena genomes resolve the evolution of fungal bioluminescence.</title>
        <authorList>
            <person name="Tsai I.J."/>
        </authorList>
    </citation>
    <scope>NUCLEOTIDE SEQUENCE</scope>
    <source>
        <strain evidence="1">CCC161011</strain>
    </source>
</reference>
<organism evidence="1 2">
    <name type="scientific">Mycena venus</name>
    <dbReference type="NCBI Taxonomy" id="2733690"/>
    <lineage>
        <taxon>Eukaryota</taxon>
        <taxon>Fungi</taxon>
        <taxon>Dikarya</taxon>
        <taxon>Basidiomycota</taxon>
        <taxon>Agaricomycotina</taxon>
        <taxon>Agaricomycetes</taxon>
        <taxon>Agaricomycetidae</taxon>
        <taxon>Agaricales</taxon>
        <taxon>Marasmiineae</taxon>
        <taxon>Mycenaceae</taxon>
        <taxon>Mycena</taxon>
    </lineage>
</organism>
<sequence length="137" mass="15340">MSDSPATIVDTSPPFSGVVDANELDPQPDLILRSEDSVDFHVHKIIRRLAAPHCFDTMFTIPNSGDIVRDGKTVILLTEPKEVLQALLSLAYPRQCCPLYLPPKLWVESSISIRRLINISSPAYSGCSRRCWNTLWC</sequence>
<accession>A0A8H6Y8C7</accession>
<comment type="caution">
    <text evidence="1">The sequence shown here is derived from an EMBL/GenBank/DDBJ whole genome shotgun (WGS) entry which is preliminary data.</text>
</comment>
<evidence type="ECO:0000313" key="2">
    <source>
        <dbReference type="Proteomes" id="UP000620124"/>
    </source>
</evidence>
<name>A0A8H6Y8C7_9AGAR</name>
<dbReference type="OrthoDB" id="2665493at2759"/>